<dbReference type="Gene3D" id="1.10.357.10">
    <property type="entry name" value="Tetracycline Repressor, domain 2"/>
    <property type="match status" value="1"/>
</dbReference>
<organism evidence="4 5">
    <name type="scientific">Thalassotalea psychrophila</name>
    <dbReference type="NCBI Taxonomy" id="3065647"/>
    <lineage>
        <taxon>Bacteria</taxon>
        <taxon>Pseudomonadati</taxon>
        <taxon>Pseudomonadota</taxon>
        <taxon>Gammaproteobacteria</taxon>
        <taxon>Alteromonadales</taxon>
        <taxon>Colwelliaceae</taxon>
        <taxon>Thalassotalea</taxon>
    </lineage>
</organism>
<dbReference type="EMBL" id="CP134145">
    <property type="protein sequence ID" value="WNC74203.1"/>
    <property type="molecule type" value="Genomic_DNA"/>
</dbReference>
<evidence type="ECO:0000256" key="1">
    <source>
        <dbReference type="ARBA" id="ARBA00023125"/>
    </source>
</evidence>
<name>A0ABY9U142_9GAMM</name>
<evidence type="ECO:0000259" key="3">
    <source>
        <dbReference type="PROSITE" id="PS50977"/>
    </source>
</evidence>
<evidence type="ECO:0000256" key="2">
    <source>
        <dbReference type="PROSITE-ProRule" id="PRU00335"/>
    </source>
</evidence>
<dbReference type="SUPFAM" id="SSF48498">
    <property type="entry name" value="Tetracyclin repressor-like, C-terminal domain"/>
    <property type="match status" value="1"/>
</dbReference>
<dbReference type="PROSITE" id="PS50977">
    <property type="entry name" value="HTH_TETR_2"/>
    <property type="match status" value="1"/>
</dbReference>
<protein>
    <submittedName>
        <fullName evidence="4">TetR/AcrR family transcriptional regulator</fullName>
    </submittedName>
</protein>
<dbReference type="PANTHER" id="PTHR43479">
    <property type="entry name" value="ACREF/ENVCD OPERON REPRESSOR-RELATED"/>
    <property type="match status" value="1"/>
</dbReference>
<dbReference type="PANTHER" id="PTHR43479:SF11">
    <property type="entry name" value="ACREF_ENVCD OPERON REPRESSOR-RELATED"/>
    <property type="match status" value="1"/>
</dbReference>
<dbReference type="InterPro" id="IPR001647">
    <property type="entry name" value="HTH_TetR"/>
</dbReference>
<gene>
    <name evidence="4" type="ORF">RGQ13_09480</name>
</gene>
<dbReference type="Pfam" id="PF17932">
    <property type="entry name" value="TetR_C_24"/>
    <property type="match status" value="1"/>
</dbReference>
<dbReference type="InterPro" id="IPR050624">
    <property type="entry name" value="HTH-type_Tx_Regulator"/>
</dbReference>
<feature type="DNA-binding region" description="H-T-H motif" evidence="2">
    <location>
        <begin position="34"/>
        <end position="53"/>
    </location>
</feature>
<evidence type="ECO:0000313" key="5">
    <source>
        <dbReference type="Proteomes" id="UP001258994"/>
    </source>
</evidence>
<dbReference type="InterPro" id="IPR036271">
    <property type="entry name" value="Tet_transcr_reg_TetR-rel_C_sf"/>
</dbReference>
<dbReference type="InterPro" id="IPR041490">
    <property type="entry name" value="KstR2_TetR_C"/>
</dbReference>
<sequence>MISQNRITDPSSPRGKLLASAAKLFKKKGYSKTTVRDLAAEVSILSGSIFHHFKNKDEILFAVMNEVVIAMDEALKSEIKKAHTTLDKIRVLIYIELQFIHGKTSNATAVLLHEWRALIPEKQQQILSSRADYFQLWDEVLIQAKSEGLIEVEPEYLRHFLHGALTWTSHWYQAGGELSIDGLTDRVLILALKNNIDQ</sequence>
<proteinExistence type="predicted"/>
<keyword evidence="1 2" id="KW-0238">DNA-binding</keyword>
<keyword evidence="5" id="KW-1185">Reference proteome</keyword>
<accession>A0ABY9U142</accession>
<dbReference type="Pfam" id="PF00440">
    <property type="entry name" value="TetR_N"/>
    <property type="match status" value="1"/>
</dbReference>
<dbReference type="PRINTS" id="PR00455">
    <property type="entry name" value="HTHTETR"/>
</dbReference>
<dbReference type="SUPFAM" id="SSF46689">
    <property type="entry name" value="Homeodomain-like"/>
    <property type="match status" value="1"/>
</dbReference>
<reference evidence="5" key="1">
    <citation type="submission" date="2023-09" db="EMBL/GenBank/DDBJ databases">
        <authorList>
            <person name="Li S."/>
            <person name="Li X."/>
            <person name="Zhang C."/>
            <person name="Zhao Z."/>
        </authorList>
    </citation>
    <scope>NUCLEOTIDE SEQUENCE [LARGE SCALE GENOMIC DNA]</scope>
    <source>
        <strain evidence="5">SQ149</strain>
    </source>
</reference>
<dbReference type="RefSeq" id="WP_348393310.1">
    <property type="nucleotide sequence ID" value="NZ_CP134145.1"/>
</dbReference>
<dbReference type="InterPro" id="IPR009057">
    <property type="entry name" value="Homeodomain-like_sf"/>
</dbReference>
<feature type="domain" description="HTH tetR-type" evidence="3">
    <location>
        <begin position="11"/>
        <end position="71"/>
    </location>
</feature>
<dbReference type="Proteomes" id="UP001258994">
    <property type="component" value="Chromosome"/>
</dbReference>
<evidence type="ECO:0000313" key="4">
    <source>
        <dbReference type="EMBL" id="WNC74203.1"/>
    </source>
</evidence>